<evidence type="ECO:0000313" key="3">
    <source>
        <dbReference type="Proteomes" id="UP000030641"/>
    </source>
</evidence>
<evidence type="ECO:0000313" key="2">
    <source>
        <dbReference type="EMBL" id="KER00394.1"/>
    </source>
</evidence>
<dbReference type="OMA" id="YDLHRCH"/>
<dbReference type="EMBL" id="KL584749">
    <property type="protein sequence ID" value="KER00394.1"/>
    <property type="molecule type" value="Genomic_DNA"/>
</dbReference>
<feature type="region of interest" description="Disordered" evidence="1">
    <location>
        <begin position="1"/>
        <end position="64"/>
    </location>
</feature>
<dbReference type="Proteomes" id="UP000030641">
    <property type="component" value="Unassembled WGS sequence"/>
</dbReference>
<dbReference type="InParanoid" id="A0A074YRL1"/>
<keyword evidence="3" id="KW-1185">Reference proteome</keyword>
<dbReference type="RefSeq" id="XP_013348829.1">
    <property type="nucleotide sequence ID" value="XM_013493375.1"/>
</dbReference>
<gene>
    <name evidence="2" type="ORF">AUEXF2481DRAFT_332</name>
</gene>
<dbReference type="STRING" id="1043005.A0A074YRL1"/>
<evidence type="ECO:0000256" key="1">
    <source>
        <dbReference type="SAM" id="MobiDB-lite"/>
    </source>
</evidence>
<dbReference type="OrthoDB" id="197676at2759"/>
<protein>
    <submittedName>
        <fullName evidence="2">Uncharacterized protein</fullName>
    </submittedName>
</protein>
<name>A0A074YRL1_AURSE</name>
<dbReference type="AlphaFoldDB" id="A0A074YRL1"/>
<dbReference type="HOGENOM" id="CLU_069645_0_0_1"/>
<dbReference type="GeneID" id="25364804"/>
<reference evidence="2 3" key="1">
    <citation type="journal article" date="2014" name="BMC Genomics">
        <title>Genome sequencing of four Aureobasidium pullulans varieties: biotechnological potential, stress tolerance, and description of new species.</title>
        <authorList>
            <person name="Gostin Ar C."/>
            <person name="Ohm R.A."/>
            <person name="Kogej T."/>
            <person name="Sonjak S."/>
            <person name="Turk M."/>
            <person name="Zajc J."/>
            <person name="Zalar P."/>
            <person name="Grube M."/>
            <person name="Sun H."/>
            <person name="Han J."/>
            <person name="Sharma A."/>
            <person name="Chiniquy J."/>
            <person name="Ngan C.Y."/>
            <person name="Lipzen A."/>
            <person name="Barry K."/>
            <person name="Grigoriev I.V."/>
            <person name="Gunde-Cimerman N."/>
        </authorList>
    </citation>
    <scope>NUCLEOTIDE SEQUENCE [LARGE SCALE GENOMIC DNA]</scope>
    <source>
        <strain evidence="2 3">EXF-2481</strain>
    </source>
</reference>
<organism evidence="2 3">
    <name type="scientific">Aureobasidium subglaciale (strain EXF-2481)</name>
    <name type="common">Aureobasidium pullulans var. subglaciale</name>
    <dbReference type="NCBI Taxonomy" id="1043005"/>
    <lineage>
        <taxon>Eukaryota</taxon>
        <taxon>Fungi</taxon>
        <taxon>Dikarya</taxon>
        <taxon>Ascomycota</taxon>
        <taxon>Pezizomycotina</taxon>
        <taxon>Dothideomycetes</taxon>
        <taxon>Dothideomycetidae</taxon>
        <taxon>Dothideales</taxon>
        <taxon>Saccotheciaceae</taxon>
        <taxon>Aureobasidium</taxon>
    </lineage>
</organism>
<accession>A0A074YRL1</accession>
<feature type="compositionally biased region" description="Polar residues" evidence="1">
    <location>
        <begin position="38"/>
        <end position="47"/>
    </location>
</feature>
<sequence>MSLSSSNAERAKRTKTNDTTSQAQRPRLTTPDLEFEYDQTQLRNPRSTPGRIGKPRYEEDDIPHDLKECFDNDYYVPKPESGMLDEGSKSDPRDVFHNIHRCIDKGPNGSPTTNNAEFQIYYNKAVQWSKPRALTRREMIDGMDGAIDQDRPDQEQMFNVFFTEDSRPGNSIEETDVVDYVKDKVSKDLDIPWYQIGPKQLEQWEEKGFRKVVYKDWWKEPTAEQQRRIMKMPGGADLRKHL</sequence>
<proteinExistence type="predicted"/>